<dbReference type="Proteomes" id="UP000887580">
    <property type="component" value="Unplaced"/>
</dbReference>
<organism evidence="1 2">
    <name type="scientific">Panagrolaimus sp. PS1159</name>
    <dbReference type="NCBI Taxonomy" id="55785"/>
    <lineage>
        <taxon>Eukaryota</taxon>
        <taxon>Metazoa</taxon>
        <taxon>Ecdysozoa</taxon>
        <taxon>Nematoda</taxon>
        <taxon>Chromadorea</taxon>
        <taxon>Rhabditida</taxon>
        <taxon>Tylenchina</taxon>
        <taxon>Panagrolaimomorpha</taxon>
        <taxon>Panagrolaimoidea</taxon>
        <taxon>Panagrolaimidae</taxon>
        <taxon>Panagrolaimus</taxon>
    </lineage>
</organism>
<dbReference type="WBParaSite" id="PS1159_v2.g23982.t1">
    <property type="protein sequence ID" value="PS1159_v2.g23982.t1"/>
    <property type="gene ID" value="PS1159_v2.g23982"/>
</dbReference>
<sequence>MSRPNNIVIEPHPLIDDPHQIWEDYCSDGRTFETIEKLKSPTSPIKPNYVRFVCISDTHEKLDQLLPRIPDGDVLIHCGDFTNFGETEQILKFNKELGTLPHKYKIVIAGNHEFGFEGNEDWVLRNSKFGGKGTDKGYLLLKNCIYLQDSSIYGIKIYGSPWHPKNGFSFYRKRGKEILTEWDQIPSDTDILLTHTPPLGHGDSVNGIHTGCAELLNTVEHRVKPKYHIFGHIHENPGISTNNQTIFINAASVDRYRFMRNAPIVFDYPLPEGISKDQFQF</sequence>
<name>A0AC35G534_9BILA</name>
<reference evidence="2" key="1">
    <citation type="submission" date="2022-11" db="UniProtKB">
        <authorList>
            <consortium name="WormBaseParasite"/>
        </authorList>
    </citation>
    <scope>IDENTIFICATION</scope>
</reference>
<protein>
    <submittedName>
        <fullName evidence="2">Calcineurin-like phosphoesterase domain-containing protein</fullName>
    </submittedName>
</protein>
<evidence type="ECO:0000313" key="1">
    <source>
        <dbReference type="Proteomes" id="UP000887580"/>
    </source>
</evidence>
<evidence type="ECO:0000313" key="2">
    <source>
        <dbReference type="WBParaSite" id="PS1159_v2.g23982.t1"/>
    </source>
</evidence>
<accession>A0AC35G534</accession>
<proteinExistence type="predicted"/>